<dbReference type="PRINTS" id="PR00320">
    <property type="entry name" value="GPROTEINBRPT"/>
</dbReference>
<accession>E3FYB2</accession>
<dbReference type="PROSITE" id="PS50082">
    <property type="entry name" value="WD_REPEATS_2"/>
    <property type="match status" value="15"/>
</dbReference>
<dbReference type="SUPFAM" id="SSF50978">
    <property type="entry name" value="WD40 repeat-like"/>
    <property type="match status" value="3"/>
</dbReference>
<evidence type="ECO:0000313" key="6">
    <source>
        <dbReference type="Proteomes" id="UP000001351"/>
    </source>
</evidence>
<feature type="repeat" description="WD" evidence="3">
    <location>
        <begin position="649"/>
        <end position="690"/>
    </location>
</feature>
<feature type="repeat" description="WD" evidence="3">
    <location>
        <begin position="607"/>
        <end position="648"/>
    </location>
</feature>
<dbReference type="Gene3D" id="3.40.50.300">
    <property type="entry name" value="P-loop containing nucleotide triphosphate hydrolases"/>
    <property type="match status" value="1"/>
</dbReference>
<feature type="repeat" description="WD" evidence="3">
    <location>
        <begin position="860"/>
        <end position="901"/>
    </location>
</feature>
<dbReference type="HOGENOM" id="CLU_003454_0_0_7"/>
<gene>
    <name evidence="5" type="ordered locus">STAUR_2045</name>
</gene>
<dbReference type="Gene3D" id="2.130.10.10">
    <property type="entry name" value="YVTN repeat-like/Quinoprotein amine dehydrogenase"/>
    <property type="match status" value="7"/>
</dbReference>
<evidence type="ECO:0000313" key="5">
    <source>
        <dbReference type="EMBL" id="ADO69849.1"/>
    </source>
</evidence>
<dbReference type="PANTHER" id="PTHR22847:SF637">
    <property type="entry name" value="WD REPEAT DOMAIN 5B"/>
    <property type="match status" value="1"/>
</dbReference>
<dbReference type="InterPro" id="IPR020472">
    <property type="entry name" value="WD40_PAC1"/>
</dbReference>
<feature type="repeat" description="WD" evidence="3">
    <location>
        <begin position="1112"/>
        <end position="1154"/>
    </location>
</feature>
<dbReference type="Pfam" id="PF00400">
    <property type="entry name" value="WD40"/>
    <property type="match status" value="15"/>
</dbReference>
<dbReference type="PROSITE" id="PS00678">
    <property type="entry name" value="WD_REPEATS_1"/>
    <property type="match status" value="1"/>
</dbReference>
<evidence type="ECO:0000256" key="4">
    <source>
        <dbReference type="SAM" id="MobiDB-lite"/>
    </source>
</evidence>
<dbReference type="InterPro" id="IPR019775">
    <property type="entry name" value="WD40_repeat_CS"/>
</dbReference>
<dbReference type="STRING" id="378806.STAUR_2045"/>
<evidence type="ECO:0000256" key="3">
    <source>
        <dbReference type="PROSITE-ProRule" id="PRU00221"/>
    </source>
</evidence>
<feature type="repeat" description="WD" evidence="3">
    <location>
        <begin position="903"/>
        <end position="944"/>
    </location>
</feature>
<name>E3FYB2_STIAD</name>
<feature type="repeat" description="WD" evidence="3">
    <location>
        <begin position="986"/>
        <end position="1027"/>
    </location>
</feature>
<feature type="repeat" description="WD" evidence="3">
    <location>
        <begin position="563"/>
        <end position="594"/>
    </location>
</feature>
<dbReference type="AlphaFoldDB" id="E3FYB2"/>
<dbReference type="CDD" id="cd00200">
    <property type="entry name" value="WD40"/>
    <property type="match status" value="3"/>
</dbReference>
<dbReference type="KEGG" id="sur:STAUR_2045"/>
<feature type="repeat" description="WD" evidence="3">
    <location>
        <begin position="1070"/>
        <end position="1111"/>
    </location>
</feature>
<feature type="region of interest" description="Disordered" evidence="4">
    <location>
        <begin position="1170"/>
        <end position="1189"/>
    </location>
</feature>
<dbReference type="PANTHER" id="PTHR22847">
    <property type="entry name" value="WD40 REPEAT PROTEIN"/>
    <property type="match status" value="1"/>
</dbReference>
<evidence type="ECO:0000256" key="1">
    <source>
        <dbReference type="ARBA" id="ARBA00022574"/>
    </source>
</evidence>
<protein>
    <submittedName>
        <fullName evidence="5">WD-40 repeat containing protein</fullName>
    </submittedName>
</protein>
<feature type="repeat" description="WD" evidence="3">
    <location>
        <begin position="944"/>
        <end position="985"/>
    </location>
</feature>
<sequence length="1234" mass="134331">MNTLFQAGGAVREGLLYVERPADQELPEALRRGEFCYVLAPRQIGKTSLALKTREKLRRSGIRYAAVDLNEIGGHVTAETWFYSLVTCVAGELGLEEHVESFWEAHAKESLPSRWTHFCRNTVLQEVAGPVVIFIDEIDTILSVPTVADDFFASLRAMHEKREEDPVFKRLSFCLLGVAAPRELMKDEARTPFNIGLSIPLEDFTPAEAERLLPGLAGLGHAPRALLEAILAWTDGHPYMTLRIAHALVREGEVPPQTLPPQARVEGWVQRLFLENGRQEEPNLRYAEDRFSRGQQNERIPRMLSLYRRLLAGEAIAAVGSDPIQQEFRLTGMVTERRDASGRWLRVRNRIFATVFDEAWVRTREADRLLTQPLEQWLEQDRTQDLLLRGEVLEQARKWARHREDLTQEEREFLDASQDSAAKDRTRRAILTVLASALVVLMGMVGVLAKKNQEVQQSSTLLMQETARLAAALGRHQGDGADALGAALSTLVMAEQLQAPAPPEAFSGIMLGVSDLKYSSPLKGHENGVQSAAFSPDGSLIVTASDDQTALLWDSHSGQPLATLKHERSVLSAAFSPDGTRIVTASDDQTARIWGWDGHSAQLLATLQGHENSVQSAAFSPDGSLIITASSDGSARRWDGHSGQFLAPPLRHEGDVWSAAFSPDGARIVTASEDQTARIWDGRSGQPLATLQGHLDDVRRATFSPDGARIVTASDDQTARIWDSRSGQLLSTLAGHQGPVWSAAFSPDGARIVTASEDQTARLWDGRSGQRLTLLQGHRDSVLSAAFSPDGTRIVTASDDQTARIWGWDGHSVQLLATLQGHRKMVRSAAFSPDGLRIVTASKDGTARIWDGRSGPFLATLEHEAPVWSAAFSPDGSLIVTASKDHTARIWDGRSGQLLALPALQHERPIQSVTFSPEGSRIVTASEDHTARLWDGRSGQLLATLKHEGSVWSAAFSQDGARIVTASSDGMARIWDGRSGQPLATLQGHQGTVRSAAFSPDGARLITASSDGTARIWNGHSGQLLAPPLRHEGDVWSAAFSPDGTRIVTASDDQTARLWDGLSGQPLSPPLKHGDVVWSAAFSPDGTRIVTASSDGTARIWDGRSGQALSTLQEHTGPVWSAAFSPDGTRIVTTGQDDPTACIWDSHSGQLLAKLQGPPDDVRNAVFSPDGSRVVTTSSPEDGSRVVTPGHPGTARLWIASLEGWLIEACNLPQFTPPTEELRAFCNRYKGRTP</sequence>
<feature type="repeat" description="WD" evidence="3">
    <location>
        <begin position="522"/>
        <end position="563"/>
    </location>
</feature>
<dbReference type="EMBL" id="CP002271">
    <property type="protein sequence ID" value="ADO69849.1"/>
    <property type="molecule type" value="Genomic_DNA"/>
</dbReference>
<dbReference type="InterPro" id="IPR001680">
    <property type="entry name" value="WD40_rpt"/>
</dbReference>
<feature type="repeat" description="WD" evidence="3">
    <location>
        <begin position="819"/>
        <end position="860"/>
    </location>
</feature>
<dbReference type="eggNOG" id="COG1672">
    <property type="taxonomic scope" value="Bacteria"/>
</dbReference>
<reference evidence="5 6" key="1">
    <citation type="journal article" date="2011" name="Mol. Biol. Evol.">
        <title>Comparative genomic analysis of fruiting body formation in Myxococcales.</title>
        <authorList>
            <person name="Huntley S."/>
            <person name="Hamann N."/>
            <person name="Wegener-Feldbrugge S."/>
            <person name="Treuner-Lange A."/>
            <person name="Kube M."/>
            <person name="Reinhardt R."/>
            <person name="Klages S."/>
            <person name="Muller R."/>
            <person name="Ronning C.M."/>
            <person name="Nierman W.C."/>
            <person name="Sogaard-Andersen L."/>
        </authorList>
    </citation>
    <scope>NUCLEOTIDE SEQUENCE [LARGE SCALE GENOMIC DNA]</scope>
    <source>
        <strain evidence="5 6">DW4/3-1</strain>
    </source>
</reference>
<dbReference type="InterPro" id="IPR015943">
    <property type="entry name" value="WD40/YVTN_repeat-like_dom_sf"/>
</dbReference>
<feature type="repeat" description="WD" evidence="3">
    <location>
        <begin position="733"/>
        <end position="774"/>
    </location>
</feature>
<dbReference type="InterPro" id="IPR036322">
    <property type="entry name" value="WD40_repeat_dom_sf"/>
</dbReference>
<feature type="repeat" description="WD" evidence="3">
    <location>
        <begin position="1028"/>
        <end position="1060"/>
    </location>
</feature>
<dbReference type="Proteomes" id="UP000001351">
    <property type="component" value="Chromosome"/>
</dbReference>
<keyword evidence="6" id="KW-1185">Reference proteome</keyword>
<dbReference type="Pfam" id="PF14516">
    <property type="entry name" value="AAA_35"/>
    <property type="match status" value="1"/>
</dbReference>
<dbReference type="SUPFAM" id="SSF52540">
    <property type="entry name" value="P-loop containing nucleoside triphosphate hydrolases"/>
    <property type="match status" value="1"/>
</dbReference>
<feature type="repeat" description="WD" evidence="3">
    <location>
        <begin position="691"/>
        <end position="732"/>
    </location>
</feature>
<keyword evidence="1 3" id="KW-0853">WD repeat</keyword>
<dbReference type="eggNOG" id="COG2319">
    <property type="taxonomic scope" value="Bacteria"/>
</dbReference>
<proteinExistence type="predicted"/>
<dbReference type="PROSITE" id="PS50294">
    <property type="entry name" value="WD_REPEATS_REGION"/>
    <property type="match status" value="15"/>
</dbReference>
<dbReference type="RefSeq" id="WP_013375013.1">
    <property type="nucleotide sequence ID" value="NC_014623.1"/>
</dbReference>
<dbReference type="SMART" id="SM00320">
    <property type="entry name" value="WD40"/>
    <property type="match status" value="16"/>
</dbReference>
<dbReference type="InterPro" id="IPR027417">
    <property type="entry name" value="P-loop_NTPase"/>
</dbReference>
<evidence type="ECO:0000256" key="2">
    <source>
        <dbReference type="ARBA" id="ARBA00022737"/>
    </source>
</evidence>
<keyword evidence="2" id="KW-0677">Repeat</keyword>
<feature type="repeat" description="WD" evidence="3">
    <location>
        <begin position="775"/>
        <end position="806"/>
    </location>
</feature>
<organism evidence="5 6">
    <name type="scientific">Stigmatella aurantiaca (strain DW4/3-1)</name>
    <dbReference type="NCBI Taxonomy" id="378806"/>
    <lineage>
        <taxon>Bacteria</taxon>
        <taxon>Pseudomonadati</taxon>
        <taxon>Myxococcota</taxon>
        <taxon>Myxococcia</taxon>
        <taxon>Myxococcales</taxon>
        <taxon>Cystobacterineae</taxon>
        <taxon>Archangiaceae</taxon>
        <taxon>Stigmatella</taxon>
    </lineage>
</organism>